<dbReference type="GO" id="GO:0016787">
    <property type="term" value="F:hydrolase activity"/>
    <property type="evidence" value="ECO:0007669"/>
    <property type="project" value="UniProtKB-KW"/>
</dbReference>
<dbReference type="PANTHER" id="PTHR45626">
    <property type="entry name" value="TRANSCRIPTION TERMINATION FACTOR 2-RELATED"/>
    <property type="match status" value="1"/>
</dbReference>
<keyword evidence="4" id="KW-0347">Helicase</keyword>
<protein>
    <submittedName>
        <fullName evidence="9">AMV039</fullName>
    </submittedName>
</protein>
<accession>Q9EN09</accession>
<dbReference type="InterPro" id="IPR027417">
    <property type="entry name" value="P-loop_NTPase"/>
</dbReference>
<dbReference type="PROSITE" id="PS50089">
    <property type="entry name" value="ZF_RING_2"/>
    <property type="match status" value="1"/>
</dbReference>
<keyword evidence="3" id="KW-0378">Hydrolase</keyword>
<dbReference type="GeneID" id="1494629"/>
<keyword evidence="6" id="KW-0946">Virion</keyword>
<evidence type="ECO:0000313" key="10">
    <source>
        <dbReference type="Proteomes" id="UP000000872"/>
    </source>
</evidence>
<keyword evidence="2" id="KW-0547">Nucleotide-binding</keyword>
<evidence type="ECO:0000259" key="8">
    <source>
        <dbReference type="PROSITE" id="PS50089"/>
    </source>
</evidence>
<dbReference type="Gene3D" id="3.40.50.10810">
    <property type="entry name" value="Tandem AAA-ATPase domain"/>
    <property type="match status" value="1"/>
</dbReference>
<dbReference type="CDD" id="cd16449">
    <property type="entry name" value="RING-HC"/>
    <property type="match status" value="1"/>
</dbReference>
<organism evidence="9 10">
    <name type="scientific">Amsacta moorei entomopoxvirus</name>
    <name type="common">AmEPV</name>
    <dbReference type="NCBI Taxonomy" id="28321"/>
    <lineage>
        <taxon>Viruses</taxon>
        <taxon>Varidnaviria</taxon>
        <taxon>Bamfordvirae</taxon>
        <taxon>Nucleocytoviricota</taxon>
        <taxon>Pokkesviricetes</taxon>
        <taxon>Chitovirales</taxon>
        <taxon>Poxviridae</taxon>
        <taxon>Entomopoxvirinae</taxon>
        <taxon>Betaentomopoxvirus</taxon>
    </lineage>
</organism>
<dbReference type="SUPFAM" id="SSF52540">
    <property type="entry name" value="P-loop containing nucleoside triphosphate hydrolases"/>
    <property type="match status" value="1"/>
</dbReference>
<evidence type="ECO:0000256" key="4">
    <source>
        <dbReference type="ARBA" id="ARBA00022806"/>
    </source>
</evidence>
<dbReference type="Pfam" id="PF00176">
    <property type="entry name" value="SNF2-rel_dom"/>
    <property type="match status" value="1"/>
</dbReference>
<dbReference type="GO" id="GO:0004386">
    <property type="term" value="F:helicase activity"/>
    <property type="evidence" value="ECO:0007669"/>
    <property type="project" value="UniProtKB-KW"/>
</dbReference>
<dbReference type="InterPro" id="IPR000330">
    <property type="entry name" value="SNF2_N"/>
</dbReference>
<dbReference type="GO" id="GO:0006281">
    <property type="term" value="P:DNA repair"/>
    <property type="evidence" value="ECO:0007669"/>
    <property type="project" value="TreeGrafter"/>
</dbReference>
<dbReference type="Gene3D" id="3.30.40.10">
    <property type="entry name" value="Zinc/RING finger domain, C3HC4 (zinc finger)"/>
    <property type="match status" value="1"/>
</dbReference>
<dbReference type="InterPro" id="IPR001841">
    <property type="entry name" value="Znf_RING"/>
</dbReference>
<dbReference type="Gene3D" id="3.40.50.300">
    <property type="entry name" value="P-loop containing nucleotide triphosphate hydrolases"/>
    <property type="match status" value="1"/>
</dbReference>
<reference evidence="9 10" key="1">
    <citation type="journal article" date="2000" name="Virology">
        <title>Complete genomic sequence of the Amsacta moorei entomopoxvirus: analysis and comparison with other poxviruses.</title>
        <authorList>
            <person name="Bawden A.L."/>
            <person name="Glassberg K.J."/>
            <person name="Diggans J."/>
            <person name="Shaw R."/>
            <person name="Farmerie W."/>
            <person name="Moyer R.W."/>
        </authorList>
    </citation>
    <scope>NUCLEOTIDE SEQUENCE [LARGE SCALE GENOMIC DNA]</scope>
</reference>
<dbReference type="EMBL" id="AF250284">
    <property type="protein sequence ID" value="AAG02745.1"/>
    <property type="molecule type" value="Genomic_DNA"/>
</dbReference>
<dbReference type="KEGG" id="vg:1494629"/>
<dbReference type="RefSeq" id="NP_064821.1">
    <property type="nucleotide sequence ID" value="NC_002520.1"/>
</dbReference>
<dbReference type="GO" id="GO:0008270">
    <property type="term" value="F:zinc ion binding"/>
    <property type="evidence" value="ECO:0007669"/>
    <property type="project" value="UniProtKB-KW"/>
</dbReference>
<feature type="domain" description="RING-type" evidence="8">
    <location>
        <begin position="348"/>
        <end position="389"/>
    </location>
</feature>
<dbReference type="GO" id="GO:0005524">
    <property type="term" value="F:ATP binding"/>
    <property type="evidence" value="ECO:0007669"/>
    <property type="project" value="UniProtKB-KW"/>
</dbReference>
<evidence type="ECO:0000256" key="2">
    <source>
        <dbReference type="ARBA" id="ARBA00022741"/>
    </source>
</evidence>
<evidence type="ECO:0000256" key="3">
    <source>
        <dbReference type="ARBA" id="ARBA00022801"/>
    </source>
</evidence>
<gene>
    <name evidence="9" type="primary">AMV039</name>
</gene>
<keyword evidence="7" id="KW-0862">Zinc</keyword>
<evidence type="ECO:0000256" key="5">
    <source>
        <dbReference type="ARBA" id="ARBA00022840"/>
    </source>
</evidence>
<dbReference type="InterPro" id="IPR038718">
    <property type="entry name" value="SNF2-like_sf"/>
</dbReference>
<dbReference type="GO" id="GO:0008094">
    <property type="term" value="F:ATP-dependent activity, acting on DNA"/>
    <property type="evidence" value="ECO:0007669"/>
    <property type="project" value="TreeGrafter"/>
</dbReference>
<evidence type="ECO:0000313" key="9">
    <source>
        <dbReference type="EMBL" id="AAG02745.1"/>
    </source>
</evidence>
<comment type="subcellular location">
    <subcellularLocation>
        <location evidence="1">Virion</location>
    </subcellularLocation>
</comment>
<evidence type="ECO:0000256" key="7">
    <source>
        <dbReference type="PROSITE-ProRule" id="PRU00175"/>
    </source>
</evidence>
<dbReference type="OrthoDB" id="12032at10239"/>
<evidence type="ECO:0000256" key="6">
    <source>
        <dbReference type="ARBA" id="ARBA00022844"/>
    </source>
</evidence>
<keyword evidence="5" id="KW-0067">ATP-binding</keyword>
<dbReference type="Proteomes" id="UP000000872">
    <property type="component" value="Segment"/>
</dbReference>
<dbReference type="GO" id="GO:0044423">
    <property type="term" value="C:virion component"/>
    <property type="evidence" value="ECO:0007669"/>
    <property type="project" value="UniProtKB-KW"/>
</dbReference>
<proteinExistence type="predicted"/>
<keyword evidence="10" id="KW-1185">Reference proteome</keyword>
<evidence type="ECO:0000256" key="1">
    <source>
        <dbReference type="ARBA" id="ARBA00004328"/>
    </source>
</evidence>
<dbReference type="InterPro" id="IPR050628">
    <property type="entry name" value="SNF2_RAD54_helicase_TF"/>
</dbReference>
<sequence length="532" mass="62973">MNISKNYPQCTLNDISVNLFDHQKRIIKYFYDVETKSIELQNNCLKLNNEIINIIKDFINLPSSILTLQIDIDDIIKLQNEKSKIYCLNDCSGSGKSYSLLGLIKYFKNNYIYTNEKLINITIIIVPFSLIDQWSTYASNMNIKFLILNRQKNFSYLEKINEYDLIIVSNTFIKKFIDYININNIKILRLIIDEPEFIIKNNIKIFDIIFKNSLLKYIIPSIYYDSIIYNNPKLNIIYVKSEEISIPLMNPTLISIDIKNITIKTVLKINNNDEELIKKFDVDTSDLSEEIYFYIFNKKTTIIKDMESNIIINEKNLNIDEVNKIKKEILYERKCINYIKERLLIKTCNICMSDFQNNKNVIICCINTICANCIQRIKDIRYIKCPYCNITSDNIENLIFSYDIIEKRMYEHLKKMIFPDDSKILIIGYYTLFIKIEELSIKWFNDSKYCKILNGNSTISNNMLKKFKQTDDIKILYFDSYSKICGFNMEFVTDLIFLTEIFSEQTKQKIIGKAQRLGRKKPLKIYNFVLPR</sequence>
<name>Q9EN09_AMEPV</name>
<organismHost>
    <name type="scientific">Amsacta</name>
    <dbReference type="NCBI Taxonomy" id="340055"/>
</organismHost>
<dbReference type="InterPro" id="IPR013083">
    <property type="entry name" value="Znf_RING/FYVE/PHD"/>
</dbReference>
<keyword evidence="7" id="KW-0479">Metal-binding</keyword>
<dbReference type="SUPFAM" id="SSF57850">
    <property type="entry name" value="RING/U-box"/>
    <property type="match status" value="1"/>
</dbReference>
<keyword evidence="7" id="KW-0863">Zinc-finger</keyword>